<dbReference type="AlphaFoldDB" id="A0A2N5M6N8"/>
<reference evidence="1 2" key="1">
    <citation type="submission" date="2017-11" db="EMBL/GenBank/DDBJ databases">
        <title>Comparitive Functional Genomics of Dry Heat Resistant strains isolated from the Viking Spacecraft.</title>
        <authorList>
            <person name="Seuylemezian A."/>
            <person name="Cooper K."/>
            <person name="Vaishampayan P."/>
        </authorList>
    </citation>
    <scope>NUCLEOTIDE SEQUENCE [LARGE SCALE GENOMIC DNA]</scope>
    <source>
        <strain evidence="1 2">V1-29</strain>
    </source>
</reference>
<evidence type="ECO:0000313" key="2">
    <source>
        <dbReference type="Proteomes" id="UP000234748"/>
    </source>
</evidence>
<comment type="caution">
    <text evidence="1">The sequence shown here is derived from an EMBL/GenBank/DDBJ whole genome shotgun (WGS) entry which is preliminary data.</text>
</comment>
<evidence type="ECO:0000313" key="1">
    <source>
        <dbReference type="EMBL" id="PLT30020.1"/>
    </source>
</evidence>
<name>A0A2N5M6N8_9BACI</name>
<dbReference type="RefSeq" id="WP_101641529.1">
    <property type="nucleotide sequence ID" value="NZ_PGUY01000029.1"/>
</dbReference>
<accession>A0A2N5M6N8</accession>
<protein>
    <submittedName>
        <fullName evidence="1">Uncharacterized protein</fullName>
    </submittedName>
</protein>
<sequence length="95" mass="10856">MSLFLIARLKGMEKEVQLMAERESGSLSFSVQVVDLRIEERILSTWEDAKELLMRVSGQSLDNKYIRPNFVDLFLECGLSLGRKSTMLRSVSQSI</sequence>
<organism evidence="1 2">
    <name type="scientific">Peribacillus deserti</name>
    <dbReference type="NCBI Taxonomy" id="673318"/>
    <lineage>
        <taxon>Bacteria</taxon>
        <taxon>Bacillati</taxon>
        <taxon>Bacillota</taxon>
        <taxon>Bacilli</taxon>
        <taxon>Bacillales</taxon>
        <taxon>Bacillaceae</taxon>
        <taxon>Peribacillus</taxon>
    </lineage>
</organism>
<keyword evidence="2" id="KW-1185">Reference proteome</keyword>
<dbReference type="EMBL" id="PGUY01000029">
    <property type="protein sequence ID" value="PLT30020.1"/>
    <property type="molecule type" value="Genomic_DNA"/>
</dbReference>
<dbReference type="Proteomes" id="UP000234748">
    <property type="component" value="Unassembled WGS sequence"/>
</dbReference>
<gene>
    <name evidence="1" type="ORF">CUU66_09720</name>
</gene>
<proteinExistence type="predicted"/>